<dbReference type="InterPro" id="IPR036188">
    <property type="entry name" value="FAD/NAD-bd_sf"/>
</dbReference>
<gene>
    <name evidence="1" type="ORF">AYM40_28655</name>
</gene>
<dbReference type="STRING" id="1804984.AYM40_28655"/>
<evidence type="ECO:0008006" key="3">
    <source>
        <dbReference type="Google" id="ProtNLM"/>
    </source>
</evidence>
<name>A0A160FU29_9BURK</name>
<proteinExistence type="predicted"/>
<sequence>MDTQVIIVGAGPVGLTFAIDLGASLGYRAWLAEVRPEIGDDTPSGAAARAHLAEVANVEQRKSNEMIGAELGYRYVDSPIIDNVPGGPQHDLRAYLPTAWPGARLPHMWLCARG</sequence>
<evidence type="ECO:0000313" key="1">
    <source>
        <dbReference type="EMBL" id="ANB76228.1"/>
    </source>
</evidence>
<dbReference type="Gene3D" id="3.40.30.120">
    <property type="match status" value="1"/>
</dbReference>
<protein>
    <recommendedName>
        <fullName evidence="3">FAD-binding domain-containing protein</fullName>
    </recommendedName>
</protein>
<accession>A0A160FU29</accession>
<dbReference type="SUPFAM" id="SSF51905">
    <property type="entry name" value="FAD/NAD(P)-binding domain"/>
    <property type="match status" value="1"/>
</dbReference>
<dbReference type="Gene3D" id="3.50.50.60">
    <property type="entry name" value="FAD/NAD(P)-binding domain"/>
    <property type="match status" value="1"/>
</dbReference>
<evidence type="ECO:0000313" key="2">
    <source>
        <dbReference type="Proteomes" id="UP000076852"/>
    </source>
</evidence>
<dbReference type="EMBL" id="CP014579">
    <property type="protein sequence ID" value="ANB76228.1"/>
    <property type="molecule type" value="Genomic_DNA"/>
</dbReference>
<reference evidence="1 2" key="1">
    <citation type="journal article" date="2016" name="Gene">
        <title>PacBio SMRT assembly of a complex multi-replicon genome reveals chlorocatechol degradative operon in a region of genome plasticity.</title>
        <authorList>
            <person name="Ricker N."/>
            <person name="Shen S.Y."/>
            <person name="Goordial J."/>
            <person name="Jin S."/>
            <person name="Fulthorpe R.R."/>
        </authorList>
    </citation>
    <scope>NUCLEOTIDE SEQUENCE [LARGE SCALE GENOMIC DNA]</scope>
    <source>
        <strain evidence="1 2">OLGA172</strain>
    </source>
</reference>
<dbReference type="KEGG" id="buz:AYM40_28655"/>
<organism evidence="1 2">
    <name type="scientific">Paraburkholderia phytofirmans OLGA172</name>
    <dbReference type="NCBI Taxonomy" id="1417228"/>
    <lineage>
        <taxon>Bacteria</taxon>
        <taxon>Pseudomonadati</taxon>
        <taxon>Pseudomonadota</taxon>
        <taxon>Betaproteobacteria</taxon>
        <taxon>Burkholderiales</taxon>
        <taxon>Burkholderiaceae</taxon>
        <taxon>Paraburkholderia</taxon>
    </lineage>
</organism>
<dbReference type="AlphaFoldDB" id="A0A160FU29"/>
<dbReference type="RefSeq" id="WP_063499473.1">
    <property type="nucleotide sequence ID" value="NZ_CP014579.1"/>
</dbReference>
<keyword evidence="2" id="KW-1185">Reference proteome</keyword>
<dbReference type="Proteomes" id="UP000076852">
    <property type="component" value="Chromosome 2"/>
</dbReference>